<evidence type="ECO:0000313" key="3">
    <source>
        <dbReference type="Proteomes" id="UP000075230"/>
    </source>
</evidence>
<feature type="region of interest" description="Disordered" evidence="1">
    <location>
        <begin position="1"/>
        <end position="28"/>
    </location>
</feature>
<dbReference type="AlphaFoldDB" id="A0A146FIY6"/>
<dbReference type="VEuPathDB" id="FungiDB:ASPFODRAFT_206169"/>
<gene>
    <name evidence="2" type="ORF">RIB2604_02002840</name>
</gene>
<dbReference type="Proteomes" id="UP000075230">
    <property type="component" value="Unassembled WGS sequence"/>
</dbReference>
<sequence length="169" mass="18863">MPLKLPQKWRKRESSGGPERGGRLYRSSSQKDVHWPVARDPMVGLSVEPVLGEATSWAFHRILSGETNVKGYLLMQFLYAQIVTPLKGRNKELAAETYKSTTKPDRLCVAVLKQRMLSKLDQEYELELVSLGTPVESGDDEFIGSSDLFALGEPESMDGLSYDVIMGLL</sequence>
<reference evidence="2 3" key="1">
    <citation type="journal article" date="2016" name="DNA Res.">
        <title>Genome sequence of Aspergillus luchuensis NBRC 4314.</title>
        <authorList>
            <person name="Yamada O."/>
            <person name="Machida M."/>
            <person name="Hosoyama A."/>
            <person name="Goto M."/>
            <person name="Takahashi T."/>
            <person name="Futagami T."/>
            <person name="Yamagata Y."/>
            <person name="Takeuchi M."/>
            <person name="Kobayashi T."/>
            <person name="Koike H."/>
            <person name="Abe K."/>
            <person name="Asai K."/>
            <person name="Arita M."/>
            <person name="Fujita N."/>
            <person name="Fukuda K."/>
            <person name="Higa K."/>
            <person name="Horikawa H."/>
            <person name="Ishikawa T."/>
            <person name="Jinno K."/>
            <person name="Kato Y."/>
            <person name="Kirimura K."/>
            <person name="Mizutani O."/>
            <person name="Nakasone K."/>
            <person name="Sano M."/>
            <person name="Shiraishi Y."/>
            <person name="Tsukahara M."/>
            <person name="Gomi K."/>
        </authorList>
    </citation>
    <scope>NUCLEOTIDE SEQUENCE [LARGE SCALE GENOMIC DNA]</scope>
    <source>
        <strain evidence="2 3">RIB 2604</strain>
    </source>
</reference>
<reference evidence="3" key="2">
    <citation type="submission" date="2016-02" db="EMBL/GenBank/DDBJ databases">
        <title>Genome sequencing of Aspergillus luchuensis NBRC 4314.</title>
        <authorList>
            <person name="Yamada O."/>
        </authorList>
    </citation>
    <scope>NUCLEOTIDE SEQUENCE [LARGE SCALE GENOMIC DNA]</scope>
    <source>
        <strain evidence="3">RIB 2604</strain>
    </source>
</reference>
<organism evidence="2 3">
    <name type="scientific">Aspergillus kawachii</name>
    <name type="common">White koji mold</name>
    <name type="synonym">Aspergillus awamori var. kawachi</name>
    <dbReference type="NCBI Taxonomy" id="1069201"/>
    <lineage>
        <taxon>Eukaryota</taxon>
        <taxon>Fungi</taxon>
        <taxon>Dikarya</taxon>
        <taxon>Ascomycota</taxon>
        <taxon>Pezizomycotina</taxon>
        <taxon>Eurotiomycetes</taxon>
        <taxon>Eurotiomycetidae</taxon>
        <taxon>Eurotiales</taxon>
        <taxon>Aspergillaceae</taxon>
        <taxon>Aspergillus</taxon>
        <taxon>Aspergillus subgen. Circumdati</taxon>
    </lineage>
</organism>
<proteinExistence type="predicted"/>
<comment type="caution">
    <text evidence="2">The sequence shown here is derived from an EMBL/GenBank/DDBJ whole genome shotgun (WGS) entry which is preliminary data.</text>
</comment>
<dbReference type="EMBL" id="BCWF01000020">
    <property type="protein sequence ID" value="GAT25707.1"/>
    <property type="molecule type" value="Genomic_DNA"/>
</dbReference>
<protein>
    <submittedName>
        <fullName evidence="2">C6 transcription factor</fullName>
    </submittedName>
</protein>
<evidence type="ECO:0000313" key="2">
    <source>
        <dbReference type="EMBL" id="GAT25707.1"/>
    </source>
</evidence>
<name>A0A146FIY6_ASPKA</name>
<accession>A0A146FIY6</accession>
<evidence type="ECO:0000256" key="1">
    <source>
        <dbReference type="SAM" id="MobiDB-lite"/>
    </source>
</evidence>